<feature type="transmembrane region" description="Helical" evidence="1">
    <location>
        <begin position="384"/>
        <end position="403"/>
    </location>
</feature>
<evidence type="ECO:0000256" key="1">
    <source>
        <dbReference type="SAM" id="Phobius"/>
    </source>
</evidence>
<dbReference type="EMBL" id="CAJVRM010000140">
    <property type="protein sequence ID" value="CAG8975507.1"/>
    <property type="molecule type" value="Genomic_DNA"/>
</dbReference>
<evidence type="ECO:0000313" key="3">
    <source>
        <dbReference type="Proteomes" id="UP000701801"/>
    </source>
</evidence>
<proteinExistence type="predicted"/>
<feature type="transmembrane region" description="Helical" evidence="1">
    <location>
        <begin position="209"/>
        <end position="227"/>
    </location>
</feature>
<keyword evidence="1" id="KW-0812">Transmembrane</keyword>
<protein>
    <submittedName>
        <fullName evidence="2">Uncharacterized protein</fullName>
    </submittedName>
</protein>
<comment type="caution">
    <text evidence="2">The sequence shown here is derived from an EMBL/GenBank/DDBJ whole genome shotgun (WGS) entry which is preliminary data.</text>
</comment>
<sequence length="488" mass="56670">MDPPNLEYSEDFHSERPDYQYLFHEEITLERHAPVQRRQGSRSRESHYYHSVRELLIRHRASAVTTEENILTAEDIYPERFRDREIDEFASLRFLISSPRVDTQELGMKARSRPEAPYPFDEQTFYRFVNILNFPKASFSYRGFGRVSKISGPENITSIYLENYSYENGWYKIYIAYDPCLMRTSIFLHNLDSREINIVYSKLQNPSNAILTIHPLFVVLLTYELLFQNCLRSLGRLFIGQITLERDLGLGPLTGQHEYYQNPNVDNKAASVRAFSDGKALCGLEKMEYNVMMGRKLLSYFEELDIMTLEGPNKTSFKKAGAMIKTKLEYLVESLELQFPRLRRAKANNQLNRTGPESRLTTQTNTLSYQIASETRSDSSAMKAIAVLTMIFLPGTFLASFFAMPLFNWDSETQAGVVNGRSWIYWAVTIPGTLLVLACWRAWWVWREWDFAKEGRGKGGKEGGKVWWKVGTWFAVEKKKEETEEMEA</sequence>
<organism evidence="2 3">
    <name type="scientific">Hymenoscyphus albidus</name>
    <dbReference type="NCBI Taxonomy" id="595503"/>
    <lineage>
        <taxon>Eukaryota</taxon>
        <taxon>Fungi</taxon>
        <taxon>Dikarya</taxon>
        <taxon>Ascomycota</taxon>
        <taxon>Pezizomycotina</taxon>
        <taxon>Leotiomycetes</taxon>
        <taxon>Helotiales</taxon>
        <taxon>Helotiaceae</taxon>
        <taxon>Hymenoscyphus</taxon>
    </lineage>
</organism>
<dbReference type="AlphaFoldDB" id="A0A9N9LM15"/>
<keyword evidence="3" id="KW-1185">Reference proteome</keyword>
<gene>
    <name evidence="2" type="ORF">HYALB_00012283</name>
</gene>
<dbReference type="OrthoDB" id="2830640at2759"/>
<reference evidence="2" key="1">
    <citation type="submission" date="2021-07" db="EMBL/GenBank/DDBJ databases">
        <authorList>
            <person name="Durling M."/>
        </authorList>
    </citation>
    <scope>NUCLEOTIDE SEQUENCE</scope>
</reference>
<dbReference type="Proteomes" id="UP000701801">
    <property type="component" value="Unassembled WGS sequence"/>
</dbReference>
<accession>A0A9N9LM15</accession>
<name>A0A9N9LM15_9HELO</name>
<keyword evidence="1" id="KW-1133">Transmembrane helix</keyword>
<feature type="transmembrane region" description="Helical" evidence="1">
    <location>
        <begin position="423"/>
        <end position="446"/>
    </location>
</feature>
<dbReference type="Gene3D" id="1.20.58.340">
    <property type="entry name" value="Magnesium transport protein CorA, transmembrane region"/>
    <property type="match status" value="1"/>
</dbReference>
<keyword evidence="1" id="KW-0472">Membrane</keyword>
<evidence type="ECO:0000313" key="2">
    <source>
        <dbReference type="EMBL" id="CAG8975507.1"/>
    </source>
</evidence>